<sequence>MRSRVGSSGAVLVGAVLVGAVLSVALVAVPGTASAAPSDQPGGTTGILDSAELTALQDQAADVQGDLQERQAAVTAAQDRLAQAQQAADAAAAEVTDAGTTLAQEQAVVSRYASAVYRDGGAPSALSLLLAGGDPGDVVSALGYLDVIDSGTDALLQAAEDRRQQALAQQASADTALADSQAEADAVAAQVGDLEAAAAAVTDQLDEALGAVDRQLAQLQAEQVQVNQQTAAAWQGYVASLAAAGITPPPAAALRDPTAGVPGGLVPVGGSAGTAQAGAAQLPRQPASLLVLPAETIAAVSAAMTDLGLPFAPGTAGPDSYDCGSLVQTVYGAAGIALPATQGDLYATTSPVAAADVLPGDLVFLGTAESGLSHVGIALDPQTMLAADGRAGAVVVRGLPADQVLGIGRPSVAPRAAVPVPGPTGGALAVECGNTVYPSTYDGSRSWGGYPNGLIPPSALCPLGVAGHALRCDAAAAYRAMSAAFAGAFGPALCITDSYRSYASQVTLYGQKPALAAVPGTSNHGWGLAVDLCGGVESYSTPQYAWMVANAGRFGFIHPTWADQGNGREEPWHWEYAGS</sequence>
<dbReference type="RefSeq" id="WP_091245706.1">
    <property type="nucleotide sequence ID" value="NZ_FNIR01000007.1"/>
</dbReference>
<dbReference type="InterPro" id="IPR009045">
    <property type="entry name" value="Zn_M74/Hedgehog-like"/>
</dbReference>
<dbReference type="InterPro" id="IPR038765">
    <property type="entry name" value="Papain-like_cys_pep_sf"/>
</dbReference>
<keyword evidence="2" id="KW-0645">Protease</keyword>
<comment type="similarity">
    <text evidence="1">Belongs to the peptidase C40 family.</text>
</comment>
<evidence type="ECO:0000256" key="5">
    <source>
        <dbReference type="SAM" id="Coils"/>
    </source>
</evidence>
<keyword evidence="4" id="KW-0788">Thiol protease</keyword>
<feature type="signal peptide" evidence="6">
    <location>
        <begin position="1"/>
        <end position="35"/>
    </location>
</feature>
<evidence type="ECO:0000313" key="8">
    <source>
        <dbReference type="EMBL" id="SDO79466.1"/>
    </source>
</evidence>
<dbReference type="Proteomes" id="UP000199088">
    <property type="component" value="Unassembled WGS sequence"/>
</dbReference>
<dbReference type="PROSITE" id="PS51935">
    <property type="entry name" value="NLPC_P60"/>
    <property type="match status" value="1"/>
</dbReference>
<dbReference type="PANTHER" id="PTHR47053">
    <property type="entry name" value="MUREIN DD-ENDOPEPTIDASE MEPH-RELATED"/>
    <property type="match status" value="1"/>
</dbReference>
<organism evidence="8 9">
    <name type="scientific">Klenkia soli</name>
    <dbReference type="NCBI Taxonomy" id="1052260"/>
    <lineage>
        <taxon>Bacteria</taxon>
        <taxon>Bacillati</taxon>
        <taxon>Actinomycetota</taxon>
        <taxon>Actinomycetes</taxon>
        <taxon>Geodermatophilales</taxon>
        <taxon>Geodermatophilaceae</taxon>
        <taxon>Klenkia</taxon>
    </lineage>
</organism>
<feature type="chain" id="PRO_5011770584" evidence="6">
    <location>
        <begin position="36"/>
        <end position="579"/>
    </location>
</feature>
<feature type="coiled-coil region" evidence="5">
    <location>
        <begin position="67"/>
        <end position="94"/>
    </location>
</feature>
<dbReference type="STRING" id="1052260.SAMN05660199_02627"/>
<dbReference type="EMBL" id="FNIR01000007">
    <property type="protein sequence ID" value="SDO79466.1"/>
    <property type="molecule type" value="Genomic_DNA"/>
</dbReference>
<dbReference type="AlphaFoldDB" id="A0A1H0MGR2"/>
<keyword evidence="9" id="KW-1185">Reference proteome</keyword>
<dbReference type="Pfam" id="PF02557">
    <property type="entry name" value="VanY"/>
    <property type="match status" value="1"/>
</dbReference>
<evidence type="ECO:0000259" key="7">
    <source>
        <dbReference type="PROSITE" id="PS51935"/>
    </source>
</evidence>
<evidence type="ECO:0000256" key="1">
    <source>
        <dbReference type="ARBA" id="ARBA00007074"/>
    </source>
</evidence>
<dbReference type="PANTHER" id="PTHR47053:SF1">
    <property type="entry name" value="MUREIN DD-ENDOPEPTIDASE MEPH-RELATED"/>
    <property type="match status" value="1"/>
</dbReference>
<evidence type="ECO:0000313" key="9">
    <source>
        <dbReference type="Proteomes" id="UP000199088"/>
    </source>
</evidence>
<dbReference type="InterPro" id="IPR051202">
    <property type="entry name" value="Peptidase_C40"/>
</dbReference>
<proteinExistence type="inferred from homology"/>
<name>A0A1H0MGR2_9ACTN</name>
<dbReference type="CDD" id="cd14814">
    <property type="entry name" value="Peptidase_M15"/>
    <property type="match status" value="1"/>
</dbReference>
<dbReference type="Pfam" id="PF00877">
    <property type="entry name" value="NLPC_P60"/>
    <property type="match status" value="1"/>
</dbReference>
<evidence type="ECO:0000256" key="4">
    <source>
        <dbReference type="ARBA" id="ARBA00022807"/>
    </source>
</evidence>
<dbReference type="GO" id="GO:0008234">
    <property type="term" value="F:cysteine-type peptidase activity"/>
    <property type="evidence" value="ECO:0007669"/>
    <property type="project" value="UniProtKB-KW"/>
</dbReference>
<dbReference type="SUPFAM" id="SSF55166">
    <property type="entry name" value="Hedgehog/DD-peptidase"/>
    <property type="match status" value="1"/>
</dbReference>
<dbReference type="OrthoDB" id="1099523at2"/>
<gene>
    <name evidence="8" type="ORF">SAMN05660199_02627</name>
</gene>
<keyword evidence="6" id="KW-0732">Signal</keyword>
<dbReference type="SUPFAM" id="SSF54001">
    <property type="entry name" value="Cysteine proteinases"/>
    <property type="match status" value="1"/>
</dbReference>
<dbReference type="GO" id="GO:0006508">
    <property type="term" value="P:proteolysis"/>
    <property type="evidence" value="ECO:0007669"/>
    <property type="project" value="UniProtKB-KW"/>
</dbReference>
<evidence type="ECO:0000256" key="6">
    <source>
        <dbReference type="SAM" id="SignalP"/>
    </source>
</evidence>
<dbReference type="InterPro" id="IPR003709">
    <property type="entry name" value="VanY-like_core_dom"/>
</dbReference>
<protein>
    <submittedName>
        <fullName evidence="8">N-terminal domain of peptidoglycan hydrolase CwlO-containing protein</fullName>
    </submittedName>
</protein>
<dbReference type="Gene3D" id="6.10.250.3150">
    <property type="match status" value="1"/>
</dbReference>
<evidence type="ECO:0000256" key="2">
    <source>
        <dbReference type="ARBA" id="ARBA00022670"/>
    </source>
</evidence>
<accession>A0A1H0MGR2</accession>
<keyword evidence="3 8" id="KW-0378">Hydrolase</keyword>
<reference evidence="9" key="1">
    <citation type="submission" date="2016-10" db="EMBL/GenBank/DDBJ databases">
        <authorList>
            <person name="Varghese N."/>
            <person name="Submissions S."/>
        </authorList>
    </citation>
    <scope>NUCLEOTIDE SEQUENCE [LARGE SCALE GENOMIC DNA]</scope>
    <source>
        <strain evidence="9">DSM 45843</strain>
    </source>
</reference>
<feature type="domain" description="NlpC/P60" evidence="7">
    <location>
        <begin position="293"/>
        <end position="417"/>
    </location>
</feature>
<evidence type="ECO:0000256" key="3">
    <source>
        <dbReference type="ARBA" id="ARBA00022801"/>
    </source>
</evidence>
<dbReference type="InterPro" id="IPR000064">
    <property type="entry name" value="NLP_P60_dom"/>
</dbReference>
<dbReference type="Gene3D" id="3.30.1380.10">
    <property type="match status" value="1"/>
</dbReference>
<keyword evidence="5" id="KW-0175">Coiled coil</keyword>
<dbReference type="Gene3D" id="3.90.1720.10">
    <property type="entry name" value="endopeptidase domain like (from Nostoc punctiforme)"/>
    <property type="match status" value="1"/>
</dbReference>